<evidence type="ECO:0000313" key="4">
    <source>
        <dbReference type="EMBL" id="CAE4638830.1"/>
    </source>
</evidence>
<dbReference type="InterPro" id="IPR046342">
    <property type="entry name" value="CBS_dom_sf"/>
</dbReference>
<dbReference type="InterPro" id="IPR051257">
    <property type="entry name" value="Diverse_CBS-Domain"/>
</dbReference>
<name>A0A6T1JBI1_9DINO</name>
<dbReference type="CDD" id="cd02205">
    <property type="entry name" value="CBS_pair_SF"/>
    <property type="match status" value="2"/>
</dbReference>
<proteinExistence type="predicted"/>
<protein>
    <recommendedName>
        <fullName evidence="3">CBS domain-containing protein</fullName>
    </recommendedName>
</protein>
<accession>A0A6T1JBI1</accession>
<feature type="domain" description="CBS" evidence="3">
    <location>
        <begin position="277"/>
        <end position="336"/>
    </location>
</feature>
<evidence type="ECO:0000256" key="2">
    <source>
        <dbReference type="PROSITE-ProRule" id="PRU00703"/>
    </source>
</evidence>
<reference evidence="5" key="1">
    <citation type="submission" date="2021-01" db="EMBL/GenBank/DDBJ databases">
        <authorList>
            <person name="Corre E."/>
            <person name="Pelletier E."/>
            <person name="Niang G."/>
            <person name="Scheremetjew M."/>
            <person name="Finn R."/>
            <person name="Kale V."/>
            <person name="Holt S."/>
            <person name="Cochrane G."/>
            <person name="Meng A."/>
            <person name="Brown T."/>
            <person name="Cohen L."/>
        </authorList>
    </citation>
    <scope>NUCLEOTIDE SEQUENCE</scope>
    <source>
        <strain evidence="5">CCMP3105</strain>
    </source>
</reference>
<dbReference type="SUPFAM" id="SSF54631">
    <property type="entry name" value="CBS-domain pair"/>
    <property type="match status" value="2"/>
</dbReference>
<dbReference type="Gene3D" id="3.10.580.10">
    <property type="entry name" value="CBS-domain"/>
    <property type="match status" value="2"/>
</dbReference>
<sequence>MAMPMTAAPAWQPMDCEQTAPQAVEVRPARRPAPESAPATVGSIVGLHGTVVCRGSAALSDVADLLMAGDRSAAAILGDDGAFLGAITENDIARAYVEGSEEGHPSTAAAGIAAGAWLRSGLARCPASLAGTMAVGTSAPLCEAAEKLRVVALGDAACRHLAVRDEAGKFRGMLSSLDLARALCDLGPGMEEAGRRIGGAAVADVMKPRAALPTCPRGGTLGQALRSMLEARQNCVLVTDADFCPAAQGIVTPRDALRAFVEHVPLDVTVGHWLRGLQSALLPRVVAPDMRLARAAQVMARHSVHHLVAVSPVTGDVEGVVSSCDVAHAVGSAERVVVGYGPRDS</sequence>
<dbReference type="Pfam" id="PF00571">
    <property type="entry name" value="CBS"/>
    <property type="match status" value="3"/>
</dbReference>
<evidence type="ECO:0000259" key="3">
    <source>
        <dbReference type="PROSITE" id="PS51371"/>
    </source>
</evidence>
<dbReference type="PROSITE" id="PS51371">
    <property type="entry name" value="CBS"/>
    <property type="match status" value="2"/>
</dbReference>
<feature type="domain" description="CBS" evidence="3">
    <location>
        <begin position="206"/>
        <end position="266"/>
    </location>
</feature>
<gene>
    <name evidence="4" type="ORF">AMON00008_LOCUS47023</name>
    <name evidence="5" type="ORF">AMON00008_LOCUS47026</name>
</gene>
<organism evidence="5">
    <name type="scientific">Alexandrium monilatum</name>
    <dbReference type="NCBI Taxonomy" id="311494"/>
    <lineage>
        <taxon>Eukaryota</taxon>
        <taxon>Sar</taxon>
        <taxon>Alveolata</taxon>
        <taxon>Dinophyceae</taxon>
        <taxon>Gonyaulacales</taxon>
        <taxon>Pyrocystaceae</taxon>
        <taxon>Alexandrium</taxon>
    </lineage>
</organism>
<evidence type="ECO:0000256" key="1">
    <source>
        <dbReference type="ARBA" id="ARBA00023122"/>
    </source>
</evidence>
<dbReference type="EMBL" id="HBNR01066571">
    <property type="protein sequence ID" value="CAE4638830.1"/>
    <property type="molecule type" value="Transcribed_RNA"/>
</dbReference>
<dbReference type="SMART" id="SM00116">
    <property type="entry name" value="CBS"/>
    <property type="match status" value="3"/>
</dbReference>
<dbReference type="PANTHER" id="PTHR43080">
    <property type="entry name" value="CBS DOMAIN-CONTAINING PROTEIN CBSX3, MITOCHONDRIAL"/>
    <property type="match status" value="1"/>
</dbReference>
<evidence type="ECO:0000313" key="5">
    <source>
        <dbReference type="EMBL" id="CAE4638836.1"/>
    </source>
</evidence>
<dbReference type="PANTHER" id="PTHR43080:SF29">
    <property type="entry name" value="OS02G0818000 PROTEIN"/>
    <property type="match status" value="1"/>
</dbReference>
<dbReference type="AlphaFoldDB" id="A0A6T1JBI1"/>
<dbReference type="InterPro" id="IPR000644">
    <property type="entry name" value="CBS_dom"/>
</dbReference>
<keyword evidence="1 2" id="KW-0129">CBS domain</keyword>
<dbReference type="EMBL" id="HBNR01066574">
    <property type="protein sequence ID" value="CAE4638836.1"/>
    <property type="molecule type" value="Transcribed_RNA"/>
</dbReference>